<dbReference type="GO" id="GO:0005801">
    <property type="term" value="C:cis-Golgi network"/>
    <property type="evidence" value="ECO:0007669"/>
    <property type="project" value="InterPro"/>
</dbReference>
<evidence type="ECO:0000256" key="2">
    <source>
        <dbReference type="ARBA" id="ARBA00008473"/>
    </source>
</evidence>
<evidence type="ECO:0000313" key="12">
    <source>
        <dbReference type="Proteomes" id="UP000015453"/>
    </source>
</evidence>
<keyword evidence="9" id="KW-0931">ER-Golgi transport</keyword>
<keyword evidence="12" id="KW-1185">Reference proteome</keyword>
<sequence>MDPPSSWDSLRKQARKLEAQLDEQIHSYRKLVTKVDLSNDKEAESRIEQLLMQLKQVNVEMQSWATSGGSEIFSHTLTRHQEILEDLTQEFGWLRSSYKTKKEHASLLDDFREFDRSRLNIEDGSGGSYEQTLLKERASLHRSSAQIDSVVSQAQETLNTLVFQRSVFGGISGKIGNIGSRLPNINGILSSIKKKKSMDTIILSLVASLCMFLMLIYWWSK</sequence>
<dbReference type="GO" id="GO:0015031">
    <property type="term" value="P:protein transport"/>
    <property type="evidence" value="ECO:0007669"/>
    <property type="project" value="UniProtKB-KW"/>
</dbReference>
<keyword evidence="5 9" id="KW-0653">Protein transport</keyword>
<evidence type="ECO:0000256" key="3">
    <source>
        <dbReference type="ARBA" id="ARBA00022448"/>
    </source>
</evidence>
<evidence type="ECO:0000256" key="7">
    <source>
        <dbReference type="ARBA" id="ARBA00023034"/>
    </source>
</evidence>
<name>S8DCG4_9LAMI</name>
<keyword evidence="7 9" id="KW-0333">Golgi apparatus</keyword>
<gene>
    <name evidence="11" type="ORF">M569_14309</name>
</gene>
<protein>
    <recommendedName>
        <fullName evidence="9">Golgi SNAP receptor complex member 1</fullName>
    </recommendedName>
</protein>
<dbReference type="GO" id="GO:0048219">
    <property type="term" value="P:inter-Golgi cisterna vesicle-mediated transport"/>
    <property type="evidence" value="ECO:0007669"/>
    <property type="project" value="TreeGrafter"/>
</dbReference>
<keyword evidence="3 9" id="KW-0813">Transport</keyword>
<organism evidence="11 12">
    <name type="scientific">Genlisea aurea</name>
    <dbReference type="NCBI Taxonomy" id="192259"/>
    <lineage>
        <taxon>Eukaryota</taxon>
        <taxon>Viridiplantae</taxon>
        <taxon>Streptophyta</taxon>
        <taxon>Embryophyta</taxon>
        <taxon>Tracheophyta</taxon>
        <taxon>Spermatophyta</taxon>
        <taxon>Magnoliopsida</taxon>
        <taxon>eudicotyledons</taxon>
        <taxon>Gunneridae</taxon>
        <taxon>Pentapetalae</taxon>
        <taxon>asterids</taxon>
        <taxon>lamiids</taxon>
        <taxon>Lamiales</taxon>
        <taxon>Lentibulariaceae</taxon>
        <taxon>Genlisea</taxon>
    </lineage>
</organism>
<evidence type="ECO:0000256" key="8">
    <source>
        <dbReference type="ARBA" id="ARBA00023136"/>
    </source>
</evidence>
<evidence type="ECO:0000313" key="11">
    <source>
        <dbReference type="EMBL" id="EPS60493.1"/>
    </source>
</evidence>
<keyword evidence="4 10" id="KW-0812">Transmembrane</keyword>
<dbReference type="GO" id="GO:0005797">
    <property type="term" value="C:Golgi medial cisterna"/>
    <property type="evidence" value="ECO:0007669"/>
    <property type="project" value="TreeGrafter"/>
</dbReference>
<dbReference type="GO" id="GO:0005484">
    <property type="term" value="F:SNAP receptor activity"/>
    <property type="evidence" value="ECO:0007669"/>
    <property type="project" value="TreeGrafter"/>
</dbReference>
<keyword evidence="6 10" id="KW-1133">Transmembrane helix</keyword>
<dbReference type="PIRSF" id="PIRSF027109">
    <property type="entry name" value="Golgi_SNARE"/>
    <property type="match status" value="1"/>
</dbReference>
<evidence type="ECO:0000256" key="5">
    <source>
        <dbReference type="ARBA" id="ARBA00022927"/>
    </source>
</evidence>
<evidence type="ECO:0000256" key="4">
    <source>
        <dbReference type="ARBA" id="ARBA00022692"/>
    </source>
</evidence>
<comment type="subcellular location">
    <subcellularLocation>
        <location evidence="1">Golgi apparatus membrane</location>
        <topology evidence="1">Single-pass type IV membrane protein</topology>
    </subcellularLocation>
</comment>
<evidence type="ECO:0000256" key="1">
    <source>
        <dbReference type="ARBA" id="ARBA00004409"/>
    </source>
</evidence>
<dbReference type="OrthoDB" id="422156at2759"/>
<dbReference type="PANTHER" id="PTHR21094:SF0">
    <property type="entry name" value="GOLGI SNAP RECEPTOR COMPLEX MEMBER 1-1"/>
    <property type="match status" value="1"/>
</dbReference>
<comment type="subunit">
    <text evidence="9">Component of several multiprotein Golgi SNARE complexes.</text>
</comment>
<keyword evidence="8 9" id="KW-0472">Membrane</keyword>
<dbReference type="GO" id="GO:0031201">
    <property type="term" value="C:SNARE complex"/>
    <property type="evidence" value="ECO:0007669"/>
    <property type="project" value="TreeGrafter"/>
</dbReference>
<dbReference type="GO" id="GO:0006906">
    <property type="term" value="P:vesicle fusion"/>
    <property type="evidence" value="ECO:0007669"/>
    <property type="project" value="TreeGrafter"/>
</dbReference>
<dbReference type="EMBL" id="AUSU01007531">
    <property type="protein sequence ID" value="EPS60493.1"/>
    <property type="molecule type" value="Genomic_DNA"/>
</dbReference>
<evidence type="ECO:0000256" key="6">
    <source>
        <dbReference type="ARBA" id="ARBA00022989"/>
    </source>
</evidence>
<reference evidence="11 12" key="1">
    <citation type="journal article" date="2013" name="BMC Genomics">
        <title>The miniature genome of a carnivorous plant Genlisea aurea contains a low number of genes and short non-coding sequences.</title>
        <authorList>
            <person name="Leushkin E.V."/>
            <person name="Sutormin R.A."/>
            <person name="Nabieva E.R."/>
            <person name="Penin A.A."/>
            <person name="Kondrashov A.S."/>
            <person name="Logacheva M.D."/>
        </authorList>
    </citation>
    <scope>NUCLEOTIDE SEQUENCE [LARGE SCALE GENOMIC DNA]</scope>
</reference>
<dbReference type="GO" id="GO:0000139">
    <property type="term" value="C:Golgi membrane"/>
    <property type="evidence" value="ECO:0007669"/>
    <property type="project" value="UniProtKB-SubCell"/>
</dbReference>
<dbReference type="AlphaFoldDB" id="S8DCG4"/>
<dbReference type="Proteomes" id="UP000015453">
    <property type="component" value="Unassembled WGS sequence"/>
</dbReference>
<feature type="transmembrane region" description="Helical" evidence="10">
    <location>
        <begin position="200"/>
        <end position="219"/>
    </location>
</feature>
<comment type="function">
    <text evidence="9">Involved in transport from the ER to the Golgi apparatus as well as in intra-Golgi transport. It belongs to a super-family of proteins called t-SNAREs or soluble NSF (N-ethylmaleimide-sensitive factor) attachment protein receptor.</text>
</comment>
<dbReference type="GO" id="GO:0006888">
    <property type="term" value="P:endoplasmic reticulum to Golgi vesicle-mediated transport"/>
    <property type="evidence" value="ECO:0007669"/>
    <property type="project" value="InterPro"/>
</dbReference>
<dbReference type="Pfam" id="PF12352">
    <property type="entry name" value="V-SNARE_C"/>
    <property type="match status" value="1"/>
</dbReference>
<dbReference type="InterPro" id="IPR023601">
    <property type="entry name" value="Golgi_SNAP_su1"/>
</dbReference>
<comment type="similarity">
    <text evidence="2 9">Belongs to the GOSR1 family.</text>
</comment>
<comment type="caution">
    <text evidence="11">The sequence shown here is derived from an EMBL/GenBank/DDBJ whole genome shotgun (WGS) entry which is preliminary data.</text>
</comment>
<dbReference type="PANTHER" id="PTHR21094">
    <property type="entry name" value="GOS-28 SNARE- RELATED"/>
    <property type="match status" value="1"/>
</dbReference>
<proteinExistence type="inferred from homology"/>
<accession>S8DCG4</accession>
<evidence type="ECO:0000256" key="10">
    <source>
        <dbReference type="SAM" id="Phobius"/>
    </source>
</evidence>
<evidence type="ECO:0000256" key="9">
    <source>
        <dbReference type="PIRNR" id="PIRNR027109"/>
    </source>
</evidence>